<dbReference type="InterPro" id="IPR013210">
    <property type="entry name" value="LRR_N_plant-typ"/>
</dbReference>
<reference evidence="1 2" key="1">
    <citation type="journal article" date="2015" name="Sci. Rep.">
        <title>The genome of Leishmania panamensis: insights into genomics of the L. (Viannia) subgenus.</title>
        <authorList>
            <person name="Llanes A."/>
            <person name="Restrepo C.M."/>
            <person name="Vecchio G.D."/>
            <person name="Anguizola F.J."/>
            <person name="Lleonart R."/>
        </authorList>
    </citation>
    <scope>NUCLEOTIDE SEQUENCE [LARGE SCALE GENOMIC DNA]</scope>
    <source>
        <strain evidence="1 2">MHOM/PA/94/PSC-1</strain>
    </source>
</reference>
<protein>
    <submittedName>
        <fullName evidence="1">Surface antigen protein, putative</fullName>
    </submittedName>
</protein>
<evidence type="ECO:0000313" key="1">
    <source>
        <dbReference type="EMBL" id="AIN96404.2"/>
    </source>
</evidence>
<proteinExistence type="predicted"/>
<dbReference type="VEuPathDB" id="TriTrypDB:LPMP_120760"/>
<dbReference type="GeneID" id="22573082"/>
<evidence type="ECO:0000313" key="2">
    <source>
        <dbReference type="Proteomes" id="UP000063063"/>
    </source>
</evidence>
<name>A0A088RMG7_LEIPA</name>
<dbReference type="KEGG" id="lpan:LPMP_120760"/>
<dbReference type="RefSeq" id="XP_010697057.1">
    <property type="nucleotide sequence ID" value="XM_010698755.1"/>
</dbReference>
<sequence>MHLCRALSAEGSRARHRTPLCSSGRSSKHPLDRLPSRLPIHPHAFLPFSSLPCATLALRLLAPFTSSPGYPRSEVYDAVCAHPTCSRPQAPDSPLVSSIASLPYPTSHAYPILAVAPLASCRWLEVMRCTRWLVLAAILAAAAVRATVTGDFTAEQQSNTLAVLQAFAGAIPELQSTWSGSDFCSWGGVTCAVSSVRVAGINAMYAGTLPEMPAGVDYTNVMITRLDFSTMARGLSGTLPDSECDRRTLARSSPLHASSWCSSRRMRGRPPTGGKWESCATFLCASFLLTVARHSAGRRGRRRGGGEAVVFCSFLPSASAIVIAPASTALELPLCLRRGPSVPVAPSLSLALLPLSTSPEHAPLPIRPPSCLCSPLPLVVPLFSALLTESHLGLLCEVLVGFLVTCRGPRKAGRAVPPWCLVRTVRYCEESFWKASRKEVSAT</sequence>
<dbReference type="AlphaFoldDB" id="A0A088RMG7"/>
<dbReference type="Proteomes" id="UP000063063">
    <property type="component" value="Chromosome 12"/>
</dbReference>
<organism evidence="1 2">
    <name type="scientific">Leishmania panamensis</name>
    <dbReference type="NCBI Taxonomy" id="5679"/>
    <lineage>
        <taxon>Eukaryota</taxon>
        <taxon>Discoba</taxon>
        <taxon>Euglenozoa</taxon>
        <taxon>Kinetoplastea</taxon>
        <taxon>Metakinetoplastina</taxon>
        <taxon>Trypanosomatida</taxon>
        <taxon>Trypanosomatidae</taxon>
        <taxon>Leishmaniinae</taxon>
        <taxon>Leishmania</taxon>
        <taxon>Leishmania guyanensis species complex</taxon>
    </lineage>
</organism>
<dbReference type="VEuPathDB" id="TriTrypDB:LPAL13_310019700"/>
<dbReference type="Pfam" id="PF08263">
    <property type="entry name" value="LRRNT_2"/>
    <property type="match status" value="1"/>
</dbReference>
<gene>
    <name evidence="1" type="ORF">LPMP_120760</name>
</gene>
<keyword evidence="2" id="KW-1185">Reference proteome</keyword>
<dbReference type="EMBL" id="CP009381">
    <property type="protein sequence ID" value="AIN96404.2"/>
    <property type="molecule type" value="Genomic_DNA"/>
</dbReference>
<accession>A0A088RMG7</accession>